<dbReference type="STRING" id="565033.GACE_1194"/>
<dbReference type="AlphaFoldDB" id="A0A0A7GEF3"/>
<gene>
    <name evidence="1" type="ORF">GACE_1194</name>
</gene>
<organism evidence="1 2">
    <name type="scientific">Geoglobus acetivorans</name>
    <dbReference type="NCBI Taxonomy" id="565033"/>
    <lineage>
        <taxon>Archaea</taxon>
        <taxon>Methanobacteriati</taxon>
        <taxon>Methanobacteriota</taxon>
        <taxon>Archaeoglobi</taxon>
        <taxon>Archaeoglobales</taxon>
        <taxon>Archaeoglobaceae</taxon>
        <taxon>Geoglobus</taxon>
    </lineage>
</organism>
<accession>A0A0A7GEF3</accession>
<name>A0A0A7GEF3_GEOAI</name>
<protein>
    <submittedName>
        <fullName evidence="1">Uncharacterized protein</fullName>
    </submittedName>
</protein>
<dbReference type="EMBL" id="CP009552">
    <property type="protein sequence ID" value="AIY90233.1"/>
    <property type="molecule type" value="Genomic_DNA"/>
</dbReference>
<reference evidence="1 2" key="1">
    <citation type="journal article" date="2015" name="Appl. Environ. Microbiol.">
        <title>The Geoglobus acetivorans genome: Fe(III) reduction, acetate utilization, autotrophic growth, and degradation of aromatic compounds in a hyperthermophilic archaeon.</title>
        <authorList>
            <person name="Mardanov A.V."/>
            <person name="Slododkina G.B."/>
            <person name="Slobodkin A.I."/>
            <person name="Beletsky A.V."/>
            <person name="Gavrilov S.N."/>
            <person name="Kublanov I.V."/>
            <person name="Bonch-Osmolovskaya E.A."/>
            <person name="Skryabin K.G."/>
            <person name="Ravin N.V."/>
        </authorList>
    </citation>
    <scope>NUCLEOTIDE SEQUENCE [LARGE SCALE GENOMIC DNA]</scope>
    <source>
        <strain evidence="1 2">SBH6</strain>
    </source>
</reference>
<dbReference type="KEGG" id="gac:GACE_1194"/>
<sequence length="39" mass="4896">MKRRCFRTVYPGRRWFKMDFRDVGFSDTGTERMRVLFFV</sequence>
<evidence type="ECO:0000313" key="2">
    <source>
        <dbReference type="Proteomes" id="UP000030624"/>
    </source>
</evidence>
<dbReference type="HOGENOM" id="CLU_3302589_0_0_2"/>
<dbReference type="Proteomes" id="UP000030624">
    <property type="component" value="Chromosome"/>
</dbReference>
<proteinExistence type="predicted"/>
<evidence type="ECO:0000313" key="1">
    <source>
        <dbReference type="EMBL" id="AIY90233.1"/>
    </source>
</evidence>